<comment type="similarity">
    <text evidence="2 6">Belongs to the zinc-containing alcohol dehydrogenase family.</text>
</comment>
<dbReference type="Proteomes" id="UP001489004">
    <property type="component" value="Unassembled WGS sequence"/>
</dbReference>
<dbReference type="Gene3D" id="3.40.50.720">
    <property type="entry name" value="NAD(P)-binding Rossmann-like Domain"/>
    <property type="match status" value="1"/>
</dbReference>
<organism evidence="8 9">
    <name type="scientific">[Myrmecia] bisecta</name>
    <dbReference type="NCBI Taxonomy" id="41462"/>
    <lineage>
        <taxon>Eukaryota</taxon>
        <taxon>Viridiplantae</taxon>
        <taxon>Chlorophyta</taxon>
        <taxon>core chlorophytes</taxon>
        <taxon>Trebouxiophyceae</taxon>
        <taxon>Trebouxiales</taxon>
        <taxon>Trebouxiaceae</taxon>
        <taxon>Myrmecia</taxon>
    </lineage>
</organism>
<evidence type="ECO:0000256" key="3">
    <source>
        <dbReference type="ARBA" id="ARBA00022723"/>
    </source>
</evidence>
<dbReference type="SUPFAM" id="SSF51735">
    <property type="entry name" value="NAD(P)-binding Rossmann-fold domains"/>
    <property type="match status" value="1"/>
</dbReference>
<evidence type="ECO:0000259" key="7">
    <source>
        <dbReference type="SMART" id="SM00829"/>
    </source>
</evidence>
<evidence type="ECO:0000313" key="9">
    <source>
        <dbReference type="Proteomes" id="UP001489004"/>
    </source>
</evidence>
<name>A0AAW1Q4S5_9CHLO</name>
<dbReference type="InterPro" id="IPR036291">
    <property type="entry name" value="NAD(P)-bd_dom_sf"/>
</dbReference>
<dbReference type="GO" id="GO:0009809">
    <property type="term" value="P:lignin biosynthetic process"/>
    <property type="evidence" value="ECO:0007669"/>
    <property type="project" value="UniProtKB-ARBA"/>
</dbReference>
<dbReference type="GO" id="GO:0008270">
    <property type="term" value="F:zinc ion binding"/>
    <property type="evidence" value="ECO:0007669"/>
    <property type="project" value="InterPro"/>
</dbReference>
<dbReference type="InterPro" id="IPR047109">
    <property type="entry name" value="CAD-like"/>
</dbReference>
<accession>A0AAW1Q4S5</accession>
<protein>
    <recommendedName>
        <fullName evidence="7">Enoyl reductase (ER) domain-containing protein</fullName>
    </recommendedName>
</protein>
<dbReference type="FunFam" id="3.90.180.10:FF:000004">
    <property type="entry name" value="probable cinnamyl alcohol dehydrogenase"/>
    <property type="match status" value="1"/>
</dbReference>
<keyword evidence="5" id="KW-0560">Oxidoreductase</keyword>
<evidence type="ECO:0000256" key="2">
    <source>
        <dbReference type="ARBA" id="ARBA00008072"/>
    </source>
</evidence>
<dbReference type="InterPro" id="IPR002328">
    <property type="entry name" value="ADH_Zn_CS"/>
</dbReference>
<evidence type="ECO:0000256" key="4">
    <source>
        <dbReference type="ARBA" id="ARBA00022833"/>
    </source>
</evidence>
<proteinExistence type="inferred from homology"/>
<dbReference type="InterPro" id="IPR013149">
    <property type="entry name" value="ADH-like_C"/>
</dbReference>
<dbReference type="SMART" id="SM00829">
    <property type="entry name" value="PKS_ER"/>
    <property type="match status" value="1"/>
</dbReference>
<keyword evidence="4 6" id="KW-0862">Zinc</keyword>
<dbReference type="PROSITE" id="PS00059">
    <property type="entry name" value="ADH_ZINC"/>
    <property type="match status" value="1"/>
</dbReference>
<feature type="domain" description="Enoyl reductase (ER)" evidence="7">
    <location>
        <begin position="89"/>
        <end position="422"/>
    </location>
</feature>
<dbReference type="SUPFAM" id="SSF50129">
    <property type="entry name" value="GroES-like"/>
    <property type="match status" value="1"/>
</dbReference>
<dbReference type="PANTHER" id="PTHR42683">
    <property type="entry name" value="ALDEHYDE REDUCTASE"/>
    <property type="match status" value="1"/>
</dbReference>
<dbReference type="Pfam" id="PF08240">
    <property type="entry name" value="ADH_N"/>
    <property type="match status" value="1"/>
</dbReference>
<dbReference type="InterPro" id="IPR013154">
    <property type="entry name" value="ADH-like_N"/>
</dbReference>
<gene>
    <name evidence="8" type="ORF">WJX72_001551</name>
</gene>
<keyword evidence="3 6" id="KW-0479">Metal-binding</keyword>
<dbReference type="InterPro" id="IPR011032">
    <property type="entry name" value="GroES-like_sf"/>
</dbReference>
<evidence type="ECO:0000313" key="8">
    <source>
        <dbReference type="EMBL" id="KAK9815314.1"/>
    </source>
</evidence>
<reference evidence="8 9" key="1">
    <citation type="journal article" date="2024" name="Nat. Commun.">
        <title>Phylogenomics reveals the evolutionary origins of lichenization in chlorophyte algae.</title>
        <authorList>
            <person name="Puginier C."/>
            <person name="Libourel C."/>
            <person name="Otte J."/>
            <person name="Skaloud P."/>
            <person name="Haon M."/>
            <person name="Grisel S."/>
            <person name="Petersen M."/>
            <person name="Berrin J.G."/>
            <person name="Delaux P.M."/>
            <person name="Dal Grande F."/>
            <person name="Keller J."/>
        </authorList>
    </citation>
    <scope>NUCLEOTIDE SEQUENCE [LARGE SCALE GENOMIC DNA]</scope>
    <source>
        <strain evidence="8 9">SAG 2043</strain>
    </source>
</reference>
<evidence type="ECO:0000256" key="6">
    <source>
        <dbReference type="RuleBase" id="RU361277"/>
    </source>
</evidence>
<dbReference type="InterPro" id="IPR020843">
    <property type="entry name" value="ER"/>
</dbReference>
<dbReference type="FunFam" id="3.40.50.720:FF:000022">
    <property type="entry name" value="Cinnamyl alcohol dehydrogenase"/>
    <property type="match status" value="1"/>
</dbReference>
<dbReference type="AlphaFoldDB" id="A0AAW1Q4S5"/>
<sequence length="432" mass="46397">MPRFNISRPTAAEIQAHPREFGLYSQLTGSSEGANEDTGLATFVRAYGSDGVQLDSGEVTFDQLAKALRKQPTAVPPEAGSGNALGWAARDESGHLAPYVFTRRSVGPADIRIQIAFCGICHSDLHQVKNEWKGSKYPMVPGHEIVGIVTQVGNEVTGFKVGQRVGVGCMVNSCQNCEACRDHDEQYCAGCVLTYNSKDQDGTTAQGGYSSHVVVNHKFVLHVPENLPLDAAAPLLCAGITTYSPLKHYGLDKAGMKLGVVGLGGLGHMAVKLAKAMGMEVTVISTSPNKEKEAREGLGADHFIVSKDDDAMTKAIKTLDGIIDTVSAQHPVTPLLALLKRNGKIVMVGAPPEPLEFNSFSLLAGRLTIGGSMIGGIKETQEMLDFCGKHNITCDIEKIDMDYVNTAMERLIKNDVHYRFVIDVQKSLVASN</sequence>
<comment type="cofactor">
    <cofactor evidence="1 6">
        <name>Zn(2+)</name>
        <dbReference type="ChEBI" id="CHEBI:29105"/>
    </cofactor>
</comment>
<evidence type="ECO:0000256" key="5">
    <source>
        <dbReference type="ARBA" id="ARBA00023002"/>
    </source>
</evidence>
<comment type="caution">
    <text evidence="8">The sequence shown here is derived from an EMBL/GenBank/DDBJ whole genome shotgun (WGS) entry which is preliminary data.</text>
</comment>
<dbReference type="GO" id="GO:0016616">
    <property type="term" value="F:oxidoreductase activity, acting on the CH-OH group of donors, NAD or NADP as acceptor"/>
    <property type="evidence" value="ECO:0007669"/>
    <property type="project" value="InterPro"/>
</dbReference>
<dbReference type="FunFam" id="3.90.180.10:FF:000100">
    <property type="entry name" value="Putative cinnamyl alcohol dehydrogenase 6"/>
    <property type="match status" value="1"/>
</dbReference>
<dbReference type="Gene3D" id="3.90.180.10">
    <property type="entry name" value="Medium-chain alcohol dehydrogenases, catalytic domain"/>
    <property type="match status" value="1"/>
</dbReference>
<evidence type="ECO:0000256" key="1">
    <source>
        <dbReference type="ARBA" id="ARBA00001947"/>
    </source>
</evidence>
<keyword evidence="9" id="KW-1185">Reference proteome</keyword>
<dbReference type="EMBL" id="JALJOR010000006">
    <property type="protein sequence ID" value="KAK9815314.1"/>
    <property type="molecule type" value="Genomic_DNA"/>
</dbReference>
<dbReference type="Pfam" id="PF00107">
    <property type="entry name" value="ADH_zinc_N"/>
    <property type="match status" value="1"/>
</dbReference>
<dbReference type="CDD" id="cd05283">
    <property type="entry name" value="CAD1"/>
    <property type="match status" value="1"/>
</dbReference>